<evidence type="ECO:0000313" key="3">
    <source>
        <dbReference type="Proteomes" id="UP000030428"/>
    </source>
</evidence>
<accession>A0A0A6RVY8</accession>
<dbReference type="Gene3D" id="3.40.50.300">
    <property type="entry name" value="P-loop containing nucleotide triphosphate hydrolases"/>
    <property type="match status" value="1"/>
</dbReference>
<evidence type="ECO:0000313" key="2">
    <source>
        <dbReference type="EMBL" id="KHD08046.1"/>
    </source>
</evidence>
<gene>
    <name evidence="2" type="ORF">PN36_29575</name>
</gene>
<organism evidence="2 3">
    <name type="scientific">Candidatus Thiomargarita nelsonii</name>
    <dbReference type="NCBI Taxonomy" id="1003181"/>
    <lineage>
        <taxon>Bacteria</taxon>
        <taxon>Pseudomonadati</taxon>
        <taxon>Pseudomonadota</taxon>
        <taxon>Gammaproteobacteria</taxon>
        <taxon>Thiotrichales</taxon>
        <taxon>Thiotrichaceae</taxon>
        <taxon>Thiomargarita</taxon>
    </lineage>
</organism>
<dbReference type="EMBL" id="JSZA02000206">
    <property type="protein sequence ID" value="KHD08046.1"/>
    <property type="molecule type" value="Genomic_DNA"/>
</dbReference>
<comment type="caution">
    <text evidence="2">The sequence shown here is derived from an EMBL/GenBank/DDBJ whole genome shotgun (WGS) entry which is preliminary data.</text>
</comment>
<name>A0A0A6RVY8_9GAMM</name>
<dbReference type="AlphaFoldDB" id="A0A0A6RVY8"/>
<dbReference type="InterPro" id="IPR027417">
    <property type="entry name" value="P-loop_NTPase"/>
</dbReference>
<keyword evidence="3" id="KW-1185">Reference proteome</keyword>
<evidence type="ECO:0000259" key="1">
    <source>
        <dbReference type="Pfam" id="PF13175"/>
    </source>
</evidence>
<protein>
    <recommendedName>
        <fullName evidence="1">Endonuclease GajA/Old nuclease/RecF-like AAA domain-containing protein</fullName>
    </recommendedName>
</protein>
<dbReference type="Pfam" id="PF13175">
    <property type="entry name" value="AAA_15"/>
    <property type="match status" value="1"/>
</dbReference>
<sequence>MQLIIQNFGPIKQGEIDLTKKFYVFVGYNNTGKTYVSQLLWSIFNEKTLKNFSEQVNPDVNLSQLEEKQFRYHADPIFGEFARFLKHQVMPKIFNIDKHHFILEKFSVHFKYDIKLIKKLFNTHHHQPIFLPASRLFYPLFYSYVYRVQKEKYENA</sequence>
<proteinExistence type="predicted"/>
<dbReference type="InterPro" id="IPR041685">
    <property type="entry name" value="AAA_GajA/Old/RecF-like"/>
</dbReference>
<feature type="domain" description="Endonuclease GajA/Old nuclease/RecF-like AAA" evidence="1">
    <location>
        <begin position="2"/>
        <end position="81"/>
    </location>
</feature>
<reference evidence="2 3" key="1">
    <citation type="journal article" date="2016" name="Front. Microbiol.">
        <title>Single-Cell (Meta-)Genomics of a Dimorphic Candidatus Thiomargarita nelsonii Reveals Genomic Plasticity.</title>
        <authorList>
            <person name="Flood B.E."/>
            <person name="Fliss P."/>
            <person name="Jones D.S."/>
            <person name="Dick G.J."/>
            <person name="Jain S."/>
            <person name="Kaster A.K."/>
            <person name="Winkel M."/>
            <person name="Mussmann M."/>
            <person name="Bailey J."/>
        </authorList>
    </citation>
    <scope>NUCLEOTIDE SEQUENCE [LARGE SCALE GENOMIC DNA]</scope>
    <source>
        <strain evidence="2">Hydrate Ridge</strain>
    </source>
</reference>
<dbReference type="Proteomes" id="UP000030428">
    <property type="component" value="Unassembled WGS sequence"/>
</dbReference>